<keyword evidence="6" id="KW-1133">Transmembrane helix</keyword>
<evidence type="ECO:0000313" key="9">
    <source>
        <dbReference type="Proteomes" id="UP000241890"/>
    </source>
</evidence>
<dbReference type="GO" id="GO:0008270">
    <property type="term" value="F:zinc ion binding"/>
    <property type="evidence" value="ECO:0007669"/>
    <property type="project" value="UniProtKB-KW"/>
</dbReference>
<dbReference type="InterPro" id="IPR011016">
    <property type="entry name" value="Znf_RING-CH"/>
</dbReference>
<dbReference type="SUPFAM" id="SSF57850">
    <property type="entry name" value="RING/U-box"/>
    <property type="match status" value="1"/>
</dbReference>
<evidence type="ECO:0000256" key="4">
    <source>
        <dbReference type="PROSITE-ProRule" id="PRU00175"/>
    </source>
</evidence>
<evidence type="ECO:0000256" key="5">
    <source>
        <dbReference type="SAM" id="MobiDB-lite"/>
    </source>
</evidence>
<keyword evidence="1" id="KW-0479">Metal-binding</keyword>
<dbReference type="PROSITE" id="PS50089">
    <property type="entry name" value="ZF_RING_2"/>
    <property type="match status" value="1"/>
</dbReference>
<accession>A0A2R5G982</accession>
<evidence type="ECO:0000256" key="1">
    <source>
        <dbReference type="ARBA" id="ARBA00022723"/>
    </source>
</evidence>
<feature type="region of interest" description="Disordered" evidence="5">
    <location>
        <begin position="51"/>
        <end position="76"/>
    </location>
</feature>
<dbReference type="Pfam" id="PF13639">
    <property type="entry name" value="zf-RING_2"/>
    <property type="match status" value="1"/>
</dbReference>
<feature type="domain" description="RING-type" evidence="7">
    <location>
        <begin position="334"/>
        <end position="379"/>
    </location>
</feature>
<dbReference type="OrthoDB" id="9984778at2759"/>
<evidence type="ECO:0000259" key="7">
    <source>
        <dbReference type="PROSITE" id="PS50089"/>
    </source>
</evidence>
<keyword evidence="6" id="KW-0812">Transmembrane</keyword>
<reference evidence="8 9" key="1">
    <citation type="submission" date="2017-12" db="EMBL/GenBank/DDBJ databases">
        <title>Sequencing, de novo assembly and annotation of complete genome of a new Thraustochytrid species, strain FCC1311.</title>
        <authorList>
            <person name="Sedici K."/>
            <person name="Godart F."/>
            <person name="Aiese Cigliano R."/>
            <person name="Sanseverino W."/>
            <person name="Barakat M."/>
            <person name="Ortet P."/>
            <person name="Marechal E."/>
            <person name="Cagnac O."/>
            <person name="Amato A."/>
        </authorList>
    </citation>
    <scope>NUCLEOTIDE SEQUENCE [LARGE SCALE GENOMIC DNA]</scope>
</reference>
<keyword evidence="3" id="KW-0862">Zinc</keyword>
<feature type="transmembrane region" description="Helical" evidence="6">
    <location>
        <begin position="117"/>
        <end position="138"/>
    </location>
</feature>
<name>A0A2R5G982_9STRA</name>
<proteinExistence type="predicted"/>
<organism evidence="8 9">
    <name type="scientific">Hondaea fermentalgiana</name>
    <dbReference type="NCBI Taxonomy" id="2315210"/>
    <lineage>
        <taxon>Eukaryota</taxon>
        <taxon>Sar</taxon>
        <taxon>Stramenopiles</taxon>
        <taxon>Bigyra</taxon>
        <taxon>Labyrinthulomycetes</taxon>
        <taxon>Thraustochytrida</taxon>
        <taxon>Thraustochytriidae</taxon>
        <taxon>Hondaea</taxon>
    </lineage>
</organism>
<feature type="transmembrane region" description="Helical" evidence="6">
    <location>
        <begin position="92"/>
        <end position="111"/>
    </location>
</feature>
<dbReference type="AlphaFoldDB" id="A0A2R5G982"/>
<dbReference type="InterPro" id="IPR051826">
    <property type="entry name" value="E3_ubiquitin-ligase_domain"/>
</dbReference>
<dbReference type="InterPro" id="IPR013083">
    <property type="entry name" value="Znf_RING/FYVE/PHD"/>
</dbReference>
<keyword evidence="2 4" id="KW-0863">Zinc-finger</keyword>
<dbReference type="Proteomes" id="UP000241890">
    <property type="component" value="Unassembled WGS sequence"/>
</dbReference>
<protein>
    <submittedName>
        <fullName evidence="8">E3 ubiquitin-protein ligase AMFR</fullName>
    </submittedName>
</protein>
<dbReference type="InterPro" id="IPR001841">
    <property type="entry name" value="Znf_RING"/>
</dbReference>
<dbReference type="GO" id="GO:0006511">
    <property type="term" value="P:ubiquitin-dependent protein catabolic process"/>
    <property type="evidence" value="ECO:0007669"/>
    <property type="project" value="TreeGrafter"/>
</dbReference>
<comment type="caution">
    <text evidence="8">The sequence shown here is derived from an EMBL/GenBank/DDBJ whole genome shotgun (WGS) entry which is preliminary data.</text>
</comment>
<evidence type="ECO:0000313" key="8">
    <source>
        <dbReference type="EMBL" id="GBG26348.1"/>
    </source>
</evidence>
<feature type="transmembrane region" description="Helical" evidence="6">
    <location>
        <begin position="158"/>
        <end position="174"/>
    </location>
</feature>
<keyword evidence="6" id="KW-0472">Membrane</keyword>
<evidence type="ECO:0000256" key="3">
    <source>
        <dbReference type="ARBA" id="ARBA00022833"/>
    </source>
</evidence>
<dbReference type="InParanoid" id="A0A2R5G982"/>
<dbReference type="GO" id="GO:0061630">
    <property type="term" value="F:ubiquitin protein ligase activity"/>
    <property type="evidence" value="ECO:0007669"/>
    <property type="project" value="TreeGrafter"/>
</dbReference>
<keyword evidence="9" id="KW-1185">Reference proteome</keyword>
<dbReference type="PANTHER" id="PTHR22765">
    <property type="entry name" value="RING FINGER AND PROTEASE ASSOCIATED DOMAIN-CONTAINING"/>
    <property type="match status" value="1"/>
</dbReference>
<dbReference type="SMART" id="SM00744">
    <property type="entry name" value="RINGv"/>
    <property type="match status" value="1"/>
</dbReference>
<dbReference type="SMART" id="SM00184">
    <property type="entry name" value="RING"/>
    <property type="match status" value="1"/>
</dbReference>
<gene>
    <name evidence="8" type="ORF">FCC1311_025692</name>
</gene>
<evidence type="ECO:0000256" key="6">
    <source>
        <dbReference type="SAM" id="Phobius"/>
    </source>
</evidence>
<dbReference type="EMBL" id="BEYU01000020">
    <property type="protein sequence ID" value="GBG26348.1"/>
    <property type="molecule type" value="Genomic_DNA"/>
</dbReference>
<sequence length="383" mass="42503">MAGVTMAGQVLGRMVSCWVVRESLSVSGAASGDTGLVQSAAGAMRRSLVMGGGGAARETPPSEDGRPPGEPRAPQSASLMAPEVWMTEARRFVSYVFFNVLLVWTVLELSVEVTTWWAIWFTVLGVMRAIACLGPGLAEKAMGVRLDEAKSVRRGMRCLVSLLVVALCNIYLYRCVLRRLRAHLMDAIVRQAEANGASAARLDAMLVTMGLLFRLQAANIFIETAEQVGQFLVQHPSVDFDLTWDTPGCKVFFLDNLSSHVHLGVQIGHSICIWVLKGLHFNIVDLMLGLSIHENYVALRKCSRSLCMYRRRRATLLQRCAVLKTKPLGKTDLCSICMDRLETHIVQLPCKHLFHRGCLIRWFERCRLDRAQPSCPLCRSPCT</sequence>
<dbReference type="Gene3D" id="3.30.40.10">
    <property type="entry name" value="Zinc/RING finger domain, C3HC4 (zinc finger)"/>
    <property type="match status" value="1"/>
</dbReference>
<evidence type="ECO:0000256" key="2">
    <source>
        <dbReference type="ARBA" id="ARBA00022771"/>
    </source>
</evidence>